<proteinExistence type="inferred from homology"/>
<comment type="similarity">
    <text evidence="2">Belongs to the GerABKC lipoprotein family.</text>
</comment>
<reference evidence="11" key="1">
    <citation type="submission" date="2016-10" db="EMBL/GenBank/DDBJ databases">
        <authorList>
            <person name="Varghese N."/>
            <person name="Submissions S."/>
        </authorList>
    </citation>
    <scope>NUCLEOTIDE SEQUENCE [LARGE SCALE GENOMIC DNA]</scope>
    <source>
        <strain evidence="11">CGMCC 1.11012</strain>
    </source>
</reference>
<gene>
    <name evidence="10" type="ORF">SAMN05216192_11328</name>
</gene>
<keyword evidence="4" id="KW-0732">Signal</keyword>
<dbReference type="Pfam" id="PF05504">
    <property type="entry name" value="Spore_GerAC"/>
    <property type="match status" value="1"/>
</dbReference>
<organism evidence="10 11">
    <name type="scientific">Paenibacillus typhae</name>
    <dbReference type="NCBI Taxonomy" id="1174501"/>
    <lineage>
        <taxon>Bacteria</taxon>
        <taxon>Bacillati</taxon>
        <taxon>Bacillota</taxon>
        <taxon>Bacilli</taxon>
        <taxon>Bacillales</taxon>
        <taxon>Paenibacillaceae</taxon>
        <taxon>Paenibacillus</taxon>
    </lineage>
</organism>
<dbReference type="GO" id="GO:0009847">
    <property type="term" value="P:spore germination"/>
    <property type="evidence" value="ECO:0007669"/>
    <property type="project" value="InterPro"/>
</dbReference>
<feature type="domain" description="Spore germination protein N-terminal" evidence="9">
    <location>
        <begin position="24"/>
        <end position="197"/>
    </location>
</feature>
<dbReference type="Proteomes" id="UP000199050">
    <property type="component" value="Unassembled WGS sequence"/>
</dbReference>
<keyword evidence="7" id="KW-0449">Lipoprotein</keyword>
<dbReference type="GO" id="GO:0016020">
    <property type="term" value="C:membrane"/>
    <property type="evidence" value="ECO:0007669"/>
    <property type="project" value="UniProtKB-SubCell"/>
</dbReference>
<evidence type="ECO:0000256" key="6">
    <source>
        <dbReference type="ARBA" id="ARBA00023139"/>
    </source>
</evidence>
<sequence>MYTKSLGCILLLISLTVLSGCWSRRELNDLAIVMALGVDLDKDGYAVSAQVMNPGQAGNLTGGSNGSLPVVTYKATGRTIPEALQRMLSTTPRDLYLAHVRVLVFGEAYARQGVGDAIDFLTRSHELRTDFFLLVAKHTEAIKILDVITPFEQIPANSLYSSILVSHKNWAGTGKVTLQQFIVELERGGSNPIMSGVQLQGDTSEQGSLKNVQSVIPKSLIKQAGIAVFKKDKLIGWLGEAPSKTVNYVLNEVDTTEGSIDSPDGGVAGFIITDAKSRIRISINEKNEPEFVIQLKAEANLTTLHSRLDLSRTASIKELEQRIEEKFDNLMAANIRIVQEKFDSDIFGLGEELHRQYPKLWRSYRKHWDESFQSVKVSVKSDVAIRRIGSVVQPQQKEMEQK</sequence>
<dbReference type="PROSITE" id="PS51257">
    <property type="entry name" value="PROKAR_LIPOPROTEIN"/>
    <property type="match status" value="1"/>
</dbReference>
<evidence type="ECO:0000313" key="10">
    <source>
        <dbReference type="EMBL" id="SDJ19565.1"/>
    </source>
</evidence>
<keyword evidence="5" id="KW-0472">Membrane</keyword>
<dbReference type="PANTHER" id="PTHR35789">
    <property type="entry name" value="SPORE GERMINATION PROTEIN B3"/>
    <property type="match status" value="1"/>
</dbReference>
<comment type="subcellular location">
    <subcellularLocation>
        <location evidence="1">Membrane</location>
        <topology evidence="1">Lipid-anchor</topology>
    </subcellularLocation>
</comment>
<dbReference type="EMBL" id="FNDX01000013">
    <property type="protein sequence ID" value="SDJ19565.1"/>
    <property type="molecule type" value="Genomic_DNA"/>
</dbReference>
<evidence type="ECO:0000256" key="3">
    <source>
        <dbReference type="ARBA" id="ARBA00022544"/>
    </source>
</evidence>
<feature type="domain" description="Spore germination GerAC-like C-terminal" evidence="8">
    <location>
        <begin position="225"/>
        <end position="389"/>
    </location>
</feature>
<dbReference type="InterPro" id="IPR038501">
    <property type="entry name" value="Spore_GerAC_C_sf"/>
</dbReference>
<dbReference type="OrthoDB" id="9816067at2"/>
<dbReference type="Gene3D" id="3.30.300.210">
    <property type="entry name" value="Nutrient germinant receptor protein C, domain 3"/>
    <property type="match status" value="1"/>
</dbReference>
<evidence type="ECO:0000256" key="1">
    <source>
        <dbReference type="ARBA" id="ARBA00004635"/>
    </source>
</evidence>
<evidence type="ECO:0000259" key="8">
    <source>
        <dbReference type="Pfam" id="PF05504"/>
    </source>
</evidence>
<dbReference type="PANTHER" id="PTHR35789:SF1">
    <property type="entry name" value="SPORE GERMINATION PROTEIN B3"/>
    <property type="match status" value="1"/>
</dbReference>
<dbReference type="AlphaFoldDB" id="A0A1G8RSU9"/>
<accession>A0A1G8RSU9</accession>
<dbReference type="NCBIfam" id="TIGR02887">
    <property type="entry name" value="spore_ger_x_C"/>
    <property type="match status" value="1"/>
</dbReference>
<protein>
    <submittedName>
        <fullName evidence="10">Spore germination protein KC</fullName>
    </submittedName>
</protein>
<dbReference type="InterPro" id="IPR057336">
    <property type="entry name" value="GerAC_N"/>
</dbReference>
<evidence type="ECO:0000256" key="2">
    <source>
        <dbReference type="ARBA" id="ARBA00007886"/>
    </source>
</evidence>
<dbReference type="InterPro" id="IPR008844">
    <property type="entry name" value="Spore_GerAC-like"/>
</dbReference>
<name>A0A1G8RSU9_9BACL</name>
<keyword evidence="3" id="KW-0309">Germination</keyword>
<evidence type="ECO:0000256" key="5">
    <source>
        <dbReference type="ARBA" id="ARBA00023136"/>
    </source>
</evidence>
<keyword evidence="6" id="KW-0564">Palmitate</keyword>
<evidence type="ECO:0000256" key="7">
    <source>
        <dbReference type="ARBA" id="ARBA00023288"/>
    </source>
</evidence>
<keyword evidence="11" id="KW-1185">Reference proteome</keyword>
<dbReference type="Pfam" id="PF25198">
    <property type="entry name" value="Spore_GerAC_N"/>
    <property type="match status" value="1"/>
</dbReference>
<evidence type="ECO:0000259" key="9">
    <source>
        <dbReference type="Pfam" id="PF25198"/>
    </source>
</evidence>
<evidence type="ECO:0000256" key="4">
    <source>
        <dbReference type="ARBA" id="ARBA00022729"/>
    </source>
</evidence>
<dbReference type="STRING" id="1174501.SAMN05216192_11328"/>
<dbReference type="RefSeq" id="WP_090714820.1">
    <property type="nucleotide sequence ID" value="NZ_CBCSKY010000032.1"/>
</dbReference>
<dbReference type="InterPro" id="IPR046953">
    <property type="entry name" value="Spore_GerAC-like_C"/>
</dbReference>
<evidence type="ECO:0000313" key="11">
    <source>
        <dbReference type="Proteomes" id="UP000199050"/>
    </source>
</evidence>